<keyword evidence="3" id="KW-0285">Flavoprotein</keyword>
<evidence type="ECO:0000259" key="6">
    <source>
        <dbReference type="PROSITE" id="PS51387"/>
    </source>
</evidence>
<evidence type="ECO:0000256" key="4">
    <source>
        <dbReference type="ARBA" id="ARBA00022827"/>
    </source>
</evidence>
<reference evidence="7 8" key="1">
    <citation type="submission" date="2018-06" db="EMBL/GenBank/DDBJ databases">
        <title>Complete Genomes of Monosporascus.</title>
        <authorList>
            <person name="Robinson A.J."/>
            <person name="Natvig D.O."/>
        </authorList>
    </citation>
    <scope>NUCLEOTIDE SEQUENCE [LARGE SCALE GENOMIC DNA]</scope>
    <source>
        <strain evidence="7 8">CBS 609.92</strain>
    </source>
</reference>
<keyword evidence="8" id="KW-1185">Reference proteome</keyword>
<dbReference type="InterPro" id="IPR050416">
    <property type="entry name" value="FAD-linked_Oxidoreductase"/>
</dbReference>
<sequence length="445" mass="48656">MAVFLHGLTNEREISAALRFLSRHDIPYFAQGGAHGYSPTLAVIQHAVMIKMERFDEIRFNDDNSVTVGGAVLFGDLMSALYAAGRELTVGSCVCVGSTGAMLGGGHGRLQGKHGLTSDALRSVRMVLWNGTVVEASESKNPDLFWGMRGAGHNFGVVIESTYETFPQENDGMHYNADMVFTSDSLEGVINVINSLIPDQDPALALDLLFFIDPSTMSPVIFLNLVYAGTQAEGQRYADLFASTNPGNSTTGPRISRLSVDASVATFGDLNNVAAGGAITAACATGSRQNAYTSTLRTLDVSTMRQLFASFATFVQENPLAINSLILFEIFGQEGIDAKPNDYSAYPNRGFANVLTLLQMTYTNDAVADAADTWARQWRDTLTLPDVSGYPQQHVYENYAHGDEPLEAIYGYDEWRRERLTSLKRKFDPKDNFNGYHAIPLDGMW</sequence>
<evidence type="ECO:0000313" key="8">
    <source>
        <dbReference type="Proteomes" id="UP000294003"/>
    </source>
</evidence>
<evidence type="ECO:0000256" key="1">
    <source>
        <dbReference type="ARBA" id="ARBA00001974"/>
    </source>
</evidence>
<dbReference type="Proteomes" id="UP000294003">
    <property type="component" value="Unassembled WGS sequence"/>
</dbReference>
<comment type="cofactor">
    <cofactor evidence="1">
        <name>FAD</name>
        <dbReference type="ChEBI" id="CHEBI:57692"/>
    </cofactor>
</comment>
<comment type="similarity">
    <text evidence="2">Belongs to the oxygen-dependent FAD-linked oxidoreductase family.</text>
</comment>
<keyword evidence="5" id="KW-0560">Oxidoreductase</keyword>
<dbReference type="InterPro" id="IPR006094">
    <property type="entry name" value="Oxid_FAD_bind_N"/>
</dbReference>
<proteinExistence type="inferred from homology"/>
<protein>
    <recommendedName>
        <fullName evidence="6">FAD-binding PCMH-type domain-containing protein</fullName>
    </recommendedName>
</protein>
<organism evidence="7 8">
    <name type="scientific">Monosporascus cannonballus</name>
    <dbReference type="NCBI Taxonomy" id="155416"/>
    <lineage>
        <taxon>Eukaryota</taxon>
        <taxon>Fungi</taxon>
        <taxon>Dikarya</taxon>
        <taxon>Ascomycota</taxon>
        <taxon>Pezizomycotina</taxon>
        <taxon>Sordariomycetes</taxon>
        <taxon>Xylariomycetidae</taxon>
        <taxon>Xylariales</taxon>
        <taxon>Xylariales incertae sedis</taxon>
        <taxon>Monosporascus</taxon>
    </lineage>
</organism>
<dbReference type="Gene3D" id="3.30.465.10">
    <property type="match status" value="1"/>
</dbReference>
<dbReference type="InterPro" id="IPR036318">
    <property type="entry name" value="FAD-bd_PCMH-like_sf"/>
</dbReference>
<dbReference type="EMBL" id="QJNS01000052">
    <property type="protein sequence ID" value="RYO90664.1"/>
    <property type="molecule type" value="Genomic_DNA"/>
</dbReference>
<evidence type="ECO:0000256" key="2">
    <source>
        <dbReference type="ARBA" id="ARBA00005466"/>
    </source>
</evidence>
<dbReference type="Gene3D" id="3.40.462.20">
    <property type="match status" value="1"/>
</dbReference>
<evidence type="ECO:0000256" key="3">
    <source>
        <dbReference type="ARBA" id="ARBA00022630"/>
    </source>
</evidence>
<evidence type="ECO:0000313" key="7">
    <source>
        <dbReference type="EMBL" id="RYO90664.1"/>
    </source>
</evidence>
<dbReference type="Pfam" id="PF01565">
    <property type="entry name" value="FAD_binding_4"/>
    <property type="match status" value="1"/>
</dbReference>
<dbReference type="InterPro" id="IPR016166">
    <property type="entry name" value="FAD-bd_PCMH"/>
</dbReference>
<keyword evidence="4" id="KW-0274">FAD</keyword>
<name>A0ABY0HEF5_9PEZI</name>
<dbReference type="InterPro" id="IPR016169">
    <property type="entry name" value="FAD-bd_PCMH_sub2"/>
</dbReference>
<comment type="caution">
    <text evidence="7">The sequence shown here is derived from an EMBL/GenBank/DDBJ whole genome shotgun (WGS) entry which is preliminary data.</text>
</comment>
<dbReference type="PROSITE" id="PS51387">
    <property type="entry name" value="FAD_PCMH"/>
    <property type="match status" value="1"/>
</dbReference>
<feature type="domain" description="FAD-binding PCMH-type" evidence="6">
    <location>
        <begin position="1"/>
        <end position="168"/>
    </location>
</feature>
<dbReference type="PANTHER" id="PTHR42973:SF39">
    <property type="entry name" value="FAD-BINDING PCMH-TYPE DOMAIN-CONTAINING PROTEIN"/>
    <property type="match status" value="1"/>
</dbReference>
<gene>
    <name evidence="7" type="ORF">DL762_002547</name>
</gene>
<accession>A0ABY0HEF5</accession>
<dbReference type="SUPFAM" id="SSF56176">
    <property type="entry name" value="FAD-binding/transporter-associated domain-like"/>
    <property type="match status" value="1"/>
</dbReference>
<dbReference type="PANTHER" id="PTHR42973">
    <property type="entry name" value="BINDING OXIDOREDUCTASE, PUTATIVE (AFU_ORTHOLOGUE AFUA_1G17690)-RELATED"/>
    <property type="match status" value="1"/>
</dbReference>
<evidence type="ECO:0000256" key="5">
    <source>
        <dbReference type="ARBA" id="ARBA00023002"/>
    </source>
</evidence>